<gene>
    <name evidence="1" type="ORF">FE782_02670</name>
</gene>
<dbReference type="EMBL" id="VCIW01000001">
    <property type="protein sequence ID" value="TLS54265.1"/>
    <property type="molecule type" value="Genomic_DNA"/>
</dbReference>
<reference evidence="1 2" key="1">
    <citation type="submission" date="2019-05" db="EMBL/GenBank/DDBJ databases">
        <authorList>
            <person name="Narsing Rao M.P."/>
            <person name="Li W.J."/>
        </authorList>
    </citation>
    <scope>NUCLEOTIDE SEQUENCE [LARGE SCALE GENOMIC DNA]</scope>
    <source>
        <strain evidence="1 2">SYSU_K30003</strain>
    </source>
</reference>
<proteinExistence type="predicted"/>
<keyword evidence="2" id="KW-1185">Reference proteome</keyword>
<dbReference type="Proteomes" id="UP000309676">
    <property type="component" value="Unassembled WGS sequence"/>
</dbReference>
<evidence type="ECO:0000313" key="2">
    <source>
        <dbReference type="Proteomes" id="UP000309676"/>
    </source>
</evidence>
<protein>
    <submittedName>
        <fullName evidence="1">Uncharacterized protein</fullName>
    </submittedName>
</protein>
<evidence type="ECO:0000313" key="1">
    <source>
        <dbReference type="EMBL" id="TLS54265.1"/>
    </source>
</evidence>
<accession>A0A5R9GPL4</accession>
<dbReference type="RefSeq" id="WP_138192211.1">
    <property type="nucleotide sequence ID" value="NZ_VCIW01000001.1"/>
</dbReference>
<organism evidence="1 2">
    <name type="scientific">Paenibacillus antri</name>
    <dbReference type="NCBI Taxonomy" id="2582848"/>
    <lineage>
        <taxon>Bacteria</taxon>
        <taxon>Bacillati</taxon>
        <taxon>Bacillota</taxon>
        <taxon>Bacilli</taxon>
        <taxon>Bacillales</taxon>
        <taxon>Paenibacillaceae</taxon>
        <taxon>Paenibacillus</taxon>
    </lineage>
</organism>
<sequence length="109" mass="12749">MEPFAPEAHFAFDARLGIPTPELRREWTEFTAAEQSAILYYWETVRGAIPDRIFAFEREIVALQARLDDEENFEVVCALTWDIAERASRINDLHLYFRLNQDVAVKAHH</sequence>
<dbReference type="AlphaFoldDB" id="A0A5R9GPL4"/>
<dbReference type="OrthoDB" id="2989999at2"/>
<comment type="caution">
    <text evidence="1">The sequence shown here is derived from an EMBL/GenBank/DDBJ whole genome shotgun (WGS) entry which is preliminary data.</text>
</comment>
<name>A0A5R9GPL4_9BACL</name>